<accession>A0A327ZUZ6</accession>
<dbReference type="InterPro" id="IPR006439">
    <property type="entry name" value="HAD-SF_hydro_IA"/>
</dbReference>
<dbReference type="InterPro" id="IPR041492">
    <property type="entry name" value="HAD_2"/>
</dbReference>
<comment type="caution">
    <text evidence="1">The sequence shown here is derived from an EMBL/GenBank/DDBJ whole genome shotgun (WGS) entry which is preliminary data.</text>
</comment>
<dbReference type="InterPro" id="IPR050155">
    <property type="entry name" value="HAD-like_hydrolase_sf"/>
</dbReference>
<keyword evidence="2" id="KW-1185">Reference proteome</keyword>
<dbReference type="GO" id="GO:0008967">
    <property type="term" value="F:phosphoglycolate phosphatase activity"/>
    <property type="evidence" value="ECO:0007669"/>
    <property type="project" value="TreeGrafter"/>
</dbReference>
<evidence type="ECO:0000313" key="2">
    <source>
        <dbReference type="Proteomes" id="UP000249808"/>
    </source>
</evidence>
<dbReference type="Gene3D" id="1.10.150.520">
    <property type="match status" value="1"/>
</dbReference>
<sequence>MKYKLVIFDKDGTLLRFESVWVKIGHNIVDSFINSYDVQVDKEDILQALGLGADYIEPAGILSSGTTNDIIKVFKGYTNDARVETWTRKNMDALANQYEHQLEMIKGTDVVLKKLQEKGYLLAVITADDYISTDNFLTKFDIRHYFNEIITSDRVPVQKPNHLILDSLIAKYQIKTNEMIMVGDTPIDMQLGKNGNIGLTIGVLSGTSKHEHLHEADIILNDVTELIKDDQLIWEEGF</sequence>
<dbReference type="RefSeq" id="WP_111714146.1">
    <property type="nucleotide sequence ID" value="NZ_JAKREG010000002.1"/>
</dbReference>
<evidence type="ECO:0008006" key="3">
    <source>
        <dbReference type="Google" id="ProtNLM"/>
    </source>
</evidence>
<name>A0A327ZUZ6_9STAP</name>
<protein>
    <recommendedName>
        <fullName evidence="3">HAD family hydrolase</fullName>
    </recommendedName>
</protein>
<dbReference type="Gene3D" id="3.40.50.1000">
    <property type="entry name" value="HAD superfamily/HAD-like"/>
    <property type="match status" value="1"/>
</dbReference>
<dbReference type="PRINTS" id="PR00413">
    <property type="entry name" value="HADHALOGNASE"/>
</dbReference>
<dbReference type="SFLD" id="SFLDS00003">
    <property type="entry name" value="Haloacid_Dehalogenase"/>
    <property type="match status" value="1"/>
</dbReference>
<dbReference type="PANTHER" id="PTHR43434">
    <property type="entry name" value="PHOSPHOGLYCOLATE PHOSPHATASE"/>
    <property type="match status" value="1"/>
</dbReference>
<evidence type="ECO:0000313" key="1">
    <source>
        <dbReference type="EMBL" id="RAK45967.1"/>
    </source>
</evidence>
<dbReference type="NCBIfam" id="TIGR01549">
    <property type="entry name" value="HAD-SF-IA-v1"/>
    <property type="match status" value="1"/>
</dbReference>
<dbReference type="GO" id="GO:0005829">
    <property type="term" value="C:cytosol"/>
    <property type="evidence" value="ECO:0007669"/>
    <property type="project" value="TreeGrafter"/>
</dbReference>
<organism evidence="1 2">
    <name type="scientific">Macrococcus epidermidis</name>
    <dbReference type="NCBI Taxonomy" id="1902580"/>
    <lineage>
        <taxon>Bacteria</taxon>
        <taxon>Bacillati</taxon>
        <taxon>Bacillota</taxon>
        <taxon>Bacilli</taxon>
        <taxon>Bacillales</taxon>
        <taxon>Staphylococcaceae</taxon>
        <taxon>Macrococcus</taxon>
    </lineage>
</organism>
<dbReference type="GO" id="GO:0006281">
    <property type="term" value="P:DNA repair"/>
    <property type="evidence" value="ECO:0007669"/>
    <property type="project" value="TreeGrafter"/>
</dbReference>
<gene>
    <name evidence="1" type="ORF">BHU61_00545</name>
</gene>
<proteinExistence type="predicted"/>
<dbReference type="SUPFAM" id="SSF56784">
    <property type="entry name" value="HAD-like"/>
    <property type="match status" value="1"/>
</dbReference>
<dbReference type="InterPro" id="IPR036412">
    <property type="entry name" value="HAD-like_sf"/>
</dbReference>
<dbReference type="AlphaFoldDB" id="A0A327ZUZ6"/>
<dbReference type="InterPro" id="IPR023214">
    <property type="entry name" value="HAD_sf"/>
</dbReference>
<dbReference type="Pfam" id="PF13419">
    <property type="entry name" value="HAD_2"/>
    <property type="match status" value="1"/>
</dbReference>
<reference evidence="1 2" key="1">
    <citation type="journal article" date="2018" name="Front. Microbiol.">
        <title>Description and Comparative Genomics of Macrococcus caseolyticus subsp. hominis subsp. nov., Macrococcus goetzii sp. nov., Macrococcus epidermidis sp. nov., and Macrococcus bohemicus sp. nov., Novel Macrococci From Human Clinical Material With Virulence Potential and Suspected Uptake of Foreign DNA by Natural Transformation.</title>
        <authorList>
            <person name="Maslanova I."/>
            <person name="Wertheimer Z."/>
            <person name="Sedlacek I."/>
            <person name="Svec P."/>
            <person name="Indrakova A."/>
            <person name="Kovarovic V."/>
            <person name="Schumann P."/>
            <person name="Sproer C."/>
            <person name="Kralova S."/>
            <person name="Sedo O."/>
            <person name="Kristofova L."/>
            <person name="Vrbovska V."/>
            <person name="Fuzik T."/>
            <person name="Petras P."/>
            <person name="Zdrahal Z."/>
            <person name="Ruzickova V."/>
            <person name="Doskar J."/>
            <person name="Pantucek R."/>
        </authorList>
    </citation>
    <scope>NUCLEOTIDE SEQUENCE [LARGE SCALE GENOMIC DNA]</scope>
    <source>
        <strain evidence="1 2">01/688</strain>
    </source>
</reference>
<dbReference type="SFLD" id="SFLDG01129">
    <property type="entry name" value="C1.5:_HAD__Beta-PGM__Phosphata"/>
    <property type="match status" value="1"/>
</dbReference>
<dbReference type="PANTHER" id="PTHR43434:SF1">
    <property type="entry name" value="PHOSPHOGLYCOLATE PHOSPHATASE"/>
    <property type="match status" value="1"/>
</dbReference>
<dbReference type="EMBL" id="PZJH01000001">
    <property type="protein sequence ID" value="RAK45967.1"/>
    <property type="molecule type" value="Genomic_DNA"/>
</dbReference>
<dbReference type="Proteomes" id="UP000249808">
    <property type="component" value="Unassembled WGS sequence"/>
</dbReference>